<organism evidence="1 2">
    <name type="scientific">Zalaria obscura</name>
    <dbReference type="NCBI Taxonomy" id="2024903"/>
    <lineage>
        <taxon>Eukaryota</taxon>
        <taxon>Fungi</taxon>
        <taxon>Dikarya</taxon>
        <taxon>Ascomycota</taxon>
        <taxon>Pezizomycotina</taxon>
        <taxon>Dothideomycetes</taxon>
        <taxon>Dothideomycetidae</taxon>
        <taxon>Dothideales</taxon>
        <taxon>Zalariaceae</taxon>
        <taxon>Zalaria</taxon>
    </lineage>
</organism>
<name>A0ACC3SFX1_9PEZI</name>
<protein>
    <submittedName>
        <fullName evidence="1">Uncharacterized protein</fullName>
    </submittedName>
</protein>
<sequence>MSALSEHNKMHESDASDTLSTNAEILPEVEKQPQQDVEQAVPVDKPAGPPPGAFDPRQNPDGGREAWLVVAGGFCCLFCSFGWINCIGVFQNYYETHQLSQYSGSTIAWIPSCEAFMMFVLGPVIGKIYDNYGPRWLLIVGTILHVFGLMMTSLSSELYQFILAQGICSAAGASMVFYPAMSTVSTWFFHKRAFAFGCMAAGSSLGGVIFPIMVAHLIPEVGFAWTMRICAFLILGLMIVANLTVRSRIPPFPKPVNLMEFITPLRELPFVLTTLGSFLFFFGMFLPINYIILQAGSLGMSSNLSQYLVSILNAASLFGRTLPGFIADKIGRFNTMIFMTFFTGIIVLALWIPAKANAPIIVFAALYGFGSGAFVSLAPAVVAQISDVRQIGVRTGTLFAIISFAALASNPVGGALVSDDNGKYIGLQVFCGVMACAGGVAMVGARLRLAGPSLRVKV</sequence>
<accession>A0ACC3SFX1</accession>
<proteinExistence type="predicted"/>
<gene>
    <name evidence="1" type="ORF">M8818_004583</name>
</gene>
<keyword evidence="2" id="KW-1185">Reference proteome</keyword>
<evidence type="ECO:0000313" key="2">
    <source>
        <dbReference type="Proteomes" id="UP001320706"/>
    </source>
</evidence>
<reference evidence="1" key="1">
    <citation type="submission" date="2024-02" db="EMBL/GenBank/DDBJ databases">
        <title>Metagenome Assembled Genome of Zalaria obscura JY119.</title>
        <authorList>
            <person name="Vighnesh L."/>
            <person name="Jagadeeshwari U."/>
            <person name="Venkata Ramana C."/>
            <person name="Sasikala C."/>
        </authorList>
    </citation>
    <scope>NUCLEOTIDE SEQUENCE</scope>
    <source>
        <strain evidence="1">JY119</strain>
    </source>
</reference>
<dbReference type="EMBL" id="JAMKPW020000022">
    <property type="protein sequence ID" value="KAK8206749.1"/>
    <property type="molecule type" value="Genomic_DNA"/>
</dbReference>
<evidence type="ECO:0000313" key="1">
    <source>
        <dbReference type="EMBL" id="KAK8206749.1"/>
    </source>
</evidence>
<dbReference type="Proteomes" id="UP001320706">
    <property type="component" value="Unassembled WGS sequence"/>
</dbReference>
<comment type="caution">
    <text evidence="1">The sequence shown here is derived from an EMBL/GenBank/DDBJ whole genome shotgun (WGS) entry which is preliminary data.</text>
</comment>